<evidence type="ECO:0000259" key="6">
    <source>
        <dbReference type="Pfam" id="PF24883"/>
    </source>
</evidence>
<evidence type="ECO:0000256" key="2">
    <source>
        <dbReference type="ARBA" id="ARBA00023043"/>
    </source>
</evidence>
<reference evidence="7" key="1">
    <citation type="submission" date="2017-10" db="EMBL/GenBank/DDBJ databases">
        <authorList>
            <person name="Armitage A.D."/>
            <person name="Barbara D.J."/>
            <person name="Woodhall J.W."/>
            <person name="Sreenivasaprasad S."/>
            <person name="Lane C.R."/>
            <person name="Clarkson J.P."/>
            <person name="Harrison R.J."/>
        </authorList>
    </citation>
    <scope>NUCLEOTIDE SEQUENCE</scope>
    <source>
        <strain evidence="7">FERA 1164</strain>
        <strain evidence="8">FERA 635</strain>
    </source>
</reference>
<dbReference type="SUPFAM" id="SSF48403">
    <property type="entry name" value="Ankyrin repeat"/>
    <property type="match status" value="6"/>
</dbReference>
<dbReference type="Proteomes" id="UP000292340">
    <property type="component" value="Unassembled WGS sequence"/>
</dbReference>
<feature type="repeat" description="ANK" evidence="3">
    <location>
        <begin position="1877"/>
        <end position="1909"/>
    </location>
</feature>
<evidence type="ECO:0000313" key="8">
    <source>
        <dbReference type="EMBL" id="RYN88478.1"/>
    </source>
</evidence>
<dbReference type="PROSITE" id="PS50297">
    <property type="entry name" value="ANK_REP_REGION"/>
    <property type="match status" value="5"/>
</dbReference>
<dbReference type="PANTHER" id="PTHR24198">
    <property type="entry name" value="ANKYRIN REPEAT AND PROTEIN KINASE DOMAIN-CONTAINING PROTEIN"/>
    <property type="match status" value="1"/>
</dbReference>
<evidence type="ECO:0000256" key="4">
    <source>
        <dbReference type="SAM" id="MobiDB-lite"/>
    </source>
</evidence>
<dbReference type="Pfam" id="PF00023">
    <property type="entry name" value="Ank"/>
    <property type="match status" value="1"/>
</dbReference>
<feature type="repeat" description="ANK" evidence="3">
    <location>
        <begin position="844"/>
        <end position="866"/>
    </location>
</feature>
<evidence type="ECO:0000256" key="1">
    <source>
        <dbReference type="ARBA" id="ARBA00022737"/>
    </source>
</evidence>
<accession>A0A4V1WU19</accession>
<dbReference type="SUPFAM" id="SSF52540">
    <property type="entry name" value="P-loop containing nucleoside triphosphate hydrolases"/>
    <property type="match status" value="1"/>
</dbReference>
<dbReference type="OrthoDB" id="7464126at2759"/>
<keyword evidence="10" id="KW-1185">Reference proteome</keyword>
<dbReference type="InterPro" id="IPR056125">
    <property type="entry name" value="DUF7708"/>
</dbReference>
<feature type="repeat" description="ANK" evidence="3">
    <location>
        <begin position="807"/>
        <end position="839"/>
    </location>
</feature>
<evidence type="ECO:0000313" key="10">
    <source>
        <dbReference type="Proteomes" id="UP000293195"/>
    </source>
</evidence>
<evidence type="ECO:0000256" key="3">
    <source>
        <dbReference type="PROSITE-ProRule" id="PRU00023"/>
    </source>
</evidence>
<dbReference type="EMBL" id="PDXF01000096">
    <property type="protein sequence ID" value="RYN88478.1"/>
    <property type="molecule type" value="Genomic_DNA"/>
</dbReference>
<keyword evidence="1" id="KW-0677">Repeat</keyword>
<feature type="repeat" description="ANK" evidence="3">
    <location>
        <begin position="2281"/>
        <end position="2313"/>
    </location>
</feature>
<dbReference type="InterPro" id="IPR036770">
    <property type="entry name" value="Ankyrin_rpt-contain_sf"/>
</dbReference>
<evidence type="ECO:0000313" key="9">
    <source>
        <dbReference type="Proteomes" id="UP000292340"/>
    </source>
</evidence>
<dbReference type="EMBL" id="PDXB01000027">
    <property type="protein sequence ID" value="RYN22654.1"/>
    <property type="molecule type" value="Genomic_DNA"/>
</dbReference>
<dbReference type="Pfam" id="PF12796">
    <property type="entry name" value="Ank_2"/>
    <property type="match status" value="5"/>
</dbReference>
<dbReference type="Pfam" id="PF24809">
    <property type="entry name" value="DUF7708"/>
    <property type="match status" value="1"/>
</dbReference>
<reference evidence="7" key="2">
    <citation type="journal article" date="2019" name="bioRxiv">
        <title>Genomics, evolutionary history and diagnostics of the Alternaria alternata species group including apple and Asian pear pathotypes.</title>
        <authorList>
            <person name="Armitage A.D."/>
            <person name="Cockerton H.M."/>
            <person name="Sreenivasaprasad S."/>
            <person name="Woodhall J.W."/>
            <person name="Lane C.R."/>
            <person name="Harrison R.J."/>
            <person name="Clarkson J.P."/>
        </authorList>
    </citation>
    <scope>NUCLEOTIDE SEQUENCE</scope>
    <source>
        <strain evidence="7">FERA 1164</strain>
        <strain evidence="8">FERA 635</strain>
    </source>
</reference>
<dbReference type="PANTHER" id="PTHR24198:SF165">
    <property type="entry name" value="ANKYRIN REPEAT-CONTAINING PROTEIN-RELATED"/>
    <property type="match status" value="1"/>
</dbReference>
<dbReference type="SMART" id="SM00248">
    <property type="entry name" value="ANK"/>
    <property type="match status" value="25"/>
</dbReference>
<dbReference type="Gene3D" id="3.40.50.300">
    <property type="entry name" value="P-loop containing nucleotide triphosphate hydrolases"/>
    <property type="match status" value="1"/>
</dbReference>
<dbReference type="InterPro" id="IPR002110">
    <property type="entry name" value="Ankyrin_rpt"/>
</dbReference>
<evidence type="ECO:0000313" key="7">
    <source>
        <dbReference type="EMBL" id="RYN22654.1"/>
    </source>
</evidence>
<organism evidence="7 9">
    <name type="scientific">Alternaria tenuissima</name>
    <dbReference type="NCBI Taxonomy" id="119927"/>
    <lineage>
        <taxon>Eukaryota</taxon>
        <taxon>Fungi</taxon>
        <taxon>Dikarya</taxon>
        <taxon>Ascomycota</taxon>
        <taxon>Pezizomycotina</taxon>
        <taxon>Dothideomycetes</taxon>
        <taxon>Pleosporomycetidae</taxon>
        <taxon>Pleosporales</taxon>
        <taxon>Pleosporineae</taxon>
        <taxon>Pleosporaceae</taxon>
        <taxon>Alternaria</taxon>
        <taxon>Alternaria sect. Alternaria</taxon>
        <taxon>Alternaria alternata complex</taxon>
    </lineage>
</organism>
<name>A0A4V1WU19_9PLEO</name>
<comment type="caution">
    <text evidence="7">The sequence shown here is derived from an EMBL/GenBank/DDBJ whole genome shotgun (WGS) entry which is preliminary data.</text>
</comment>
<dbReference type="Gene3D" id="1.25.40.20">
    <property type="entry name" value="Ankyrin repeat-containing domain"/>
    <property type="match status" value="8"/>
</dbReference>
<proteinExistence type="predicted"/>
<dbReference type="Proteomes" id="UP000293195">
    <property type="component" value="Unassembled WGS sequence"/>
</dbReference>
<feature type="region of interest" description="Disordered" evidence="4">
    <location>
        <begin position="2586"/>
        <end position="2622"/>
    </location>
</feature>
<dbReference type="Pfam" id="PF24883">
    <property type="entry name" value="NPHP3_N"/>
    <property type="match status" value="1"/>
</dbReference>
<feature type="repeat" description="ANK" evidence="3">
    <location>
        <begin position="1998"/>
        <end position="2030"/>
    </location>
</feature>
<dbReference type="InterPro" id="IPR027417">
    <property type="entry name" value="P-loop_NTPase"/>
</dbReference>
<keyword evidence="2 3" id="KW-0040">ANK repeat</keyword>
<feature type="domain" description="Nephrocystin 3-like N-terminal" evidence="6">
    <location>
        <begin position="296"/>
        <end position="469"/>
    </location>
</feature>
<dbReference type="InterPro" id="IPR056884">
    <property type="entry name" value="NPHP3-like_N"/>
</dbReference>
<feature type="region of interest" description="Disordered" evidence="4">
    <location>
        <begin position="1134"/>
        <end position="1197"/>
    </location>
</feature>
<dbReference type="PRINTS" id="PR01415">
    <property type="entry name" value="ANKYRIN"/>
</dbReference>
<feature type="repeat" description="ANK" evidence="3">
    <location>
        <begin position="2032"/>
        <end position="2064"/>
    </location>
</feature>
<feature type="compositionally biased region" description="Acidic residues" evidence="4">
    <location>
        <begin position="1179"/>
        <end position="1190"/>
    </location>
</feature>
<evidence type="ECO:0000259" key="5">
    <source>
        <dbReference type="Pfam" id="PF24809"/>
    </source>
</evidence>
<feature type="repeat" description="ANK" evidence="3">
    <location>
        <begin position="1038"/>
        <end position="1070"/>
    </location>
</feature>
<feature type="domain" description="DUF7708" evidence="5">
    <location>
        <begin position="82"/>
        <end position="225"/>
    </location>
</feature>
<dbReference type="PROSITE" id="PS50088">
    <property type="entry name" value="ANK_REPEAT"/>
    <property type="match status" value="7"/>
</dbReference>
<gene>
    <name evidence="7" type="ORF">AA0115_g8966</name>
    <name evidence="8" type="ORF">AA0119_g11793</name>
</gene>
<evidence type="ECO:0008006" key="11">
    <source>
        <dbReference type="Google" id="ProtNLM"/>
    </source>
</evidence>
<sequence length="2727" mass="300831">MSTVSHVQPTNLQRYKGENYWKKAFDLLEADLKATLSATNTHKLNVLNEVLDKVEKSRQTCVRRQWKVKLPSGKMVILRDVVEKMIGWIHRYKEVGTIAIQYDPVHAALPWAAFIFLLDVSLGDIQMFAAVVMDLEFIALLLCRCSVYEKLYIGSSATTLDSLEDALVCLYSETLTHLSKCLQYFEKKTGYRILESVLKTGSTTDRLVAIKRKEDDLRKWTALADAQENRQSAVTMADAQQDMSLRVCRLVDRATAEDKVLEQQKMNAICRWISTVPVDNHHAEAKCDRLPAYKCWLLQDPAFVDWLSDSSSLLFLLEGVLGSGKSTITSAVIDHLTTQPSANISLAPCTFFYCGGSSFELERRSAANILRSLVRQFSVSTTTSSICQPLLDAYELECGAAKRWKSEPAQLNIRSCVSLIVGMLANNPAYIAIDAIDELQAEERALLVEALQSILAQAANVVKVFVTSRFDTHVQALLPSVPGIKITQDHNVHDITTFIDQRLRRAVEQRLLMNGKPSAGLLTQISIALIGGAEEMFLWAKLQLETLCKKKTEKDILDALGLGLKAGLDEIYRSKLLEILDLDETAQRVVEVVFASLLYAKEPLHPLTLLEILRYEDVGDFPSEFDFITVCCNLIIWDSSTAVFRFCHTSAQEFLRQQSHFSPVRGHDLLARVCLRCCSLGPPDAARPSIPPPTKDFYHYAALYWPEHVRELDLHHSQDCRLDDELFEFVFGESHVISSAAFALWLDWTRELVEDLPPYHTLAYVLEPLQSHDMSPLFPACTLGLAQLLQYLLENHVHVDLERTSNSGHTPLYLACSSGHVEVVFLLLRHGADTGVQCGSFGGPLHVACFKGHLSTVKTLLVHGASDFRTTAFETSFEAACSGGSESVARYLIDNGSLIHDETSYNDIMQQTIQAGFANLSAWLVLPTVAAKLIGKEQGLVDQNGVMLTAAIRRGNVQVLRGLLRNRPQLRPMIPANCIAMAANAGHENMVSFLHEEGFDPSVEGPLGSPLLCICASGDERVLRKLLNLGVTAQMSKTSGETLQVAAQNGHMNIIKALLEEGFDINAPTKPFGNCLQAACFRGHKGAVKLLLDNHADMYQKGHYGDALHAATAAGHVDVASYLLERGYVAGSPLPATARGDHQIPQQTARGRRQRNRQVVDDASDITEVVRNSRTVDSSSDESSESDESVEAVPKIPRTRKMPTNQLYLAAYLGNLPILRQTLLKREEGLGYELDVNGCIKAAASSGQVKALKLLFLEVLKHVSSDRFDVTSILSLTIESGRFEAFIFVLGWCHENGNGKVLHWGHMLNTAARERRATFVASILQSIPESLHLDAVIAALPIALQHEESRIATLLWDSLRQRPLSLVDSERPFAIQRVLFLQPYVNTSSDGGRKRAELQLKELLLVALEQSDQGLRHELIELVIRAHFDVEFTSVLLMQICQRGLVTFMETLMHLQPCLAIQPTQIHRLLSIAISFGHIDIVQGLIEEVLGEVFYDELTLYLSDSVILATARGHHKVIKYLFRSEKIRGLILRSGSESLLSSLLAVATETGHIRLVRLYLEEGADINSHVPSIYPMRIPEEHARILLGSKMEPSADFAQREASHYHNSLSSVVFIPVEGSTQGPFECTTSTPLQVALRGYNRLRKQVNPRSRALYYHLQGTAKDEARHNLILSELLQQGADPDDHGTDRRTPLQLAVIYAGDVAVQILLDNNASAVNTDENESLVALAAARDDEVAFPVIARLVAARCSVSSRDAQTFVHNVVRSLDSYVSPWGRYGRSALFCRGASREPEQLLSLILAKKIMDGGILSVLRKLFEYMPDIDISFKLKPALMILADAEAENFGSTFVQVLKVAAVAGNLATVQLLIKHGVSVNVSLNDETALDAAARLNHISTLKALLKAGAKPSIEGAIDGRSRIALRSIFDNCDVADMNDCALKRAVQTGDVGIVQMILKQCRDSTEISQALFHSCDIGKIAMVDVLLQAGALVDHLSEHDAYSELKLSPLFIAVKRGHKRVVQMLLENGADPNIKSDDDLAFPLIAATHEGCFEMVQLLLQYGANANCKAPERMNTKKRWVTSITQSWTGHSNKSVTSYDLDRTYLDDNEFEWEDESDVSVDEDDLQTSQQDFFRARLLDTIGILCLSSTSQNLRMTDVVSSTPLQLACENGFSAIARELIAQGVPIRADPETLNLFFGCFDGAWSSSKREILQMLCDHALEMPEWDAIGHASFARAAIKGTTEGFEFLAGYFPPSEVLLSFACICSSRSTVETCVNHGIGRDTLLFHGLAPLHLACLFLQDELVLALLKDGADPDFPSALGQTPLTCTILGFQNLLQTWNGYPDHQNTLHIIPFERIVQTLLDGGANVDGGSSTEAKALHLACFLGHVPVARMLIEKSQEIDQWTGHYGTPLFAALDGDCPPVVEILLEHGANADQVRTLPSNDTRCCFKHLHRDVEDSHMGSVTQAAIEAAFGKESPWLLQTFLPLAPGIDVSNVLTTAVNASFDEKTSWPNPPKHRTRRSPSEVSDLEILLEARSDLHVPETVIERLLNLDRVPLELLSYAQSRCESSLSSQLIERVTTRLQHLYAPPPHTFRRAHDGGQAKLGDAFPQGDSSGLHEAVPSGDNSSAQQTLLDVVKHLEAGSSDIDQTLIEASGKDRESVVRALLEKGASGSRSINGQNALSAASYSGSVSVLNLLLSGPGIHAELTDHYNRTPLWWAAAGGRIRLVDLRL</sequence>
<protein>
    <recommendedName>
        <fullName evidence="11">NWD NACHT-NTPase N-terminal domain-containing protein</fullName>
    </recommendedName>
</protein>